<feature type="compositionally biased region" description="Polar residues" evidence="1">
    <location>
        <begin position="390"/>
        <end position="403"/>
    </location>
</feature>
<feature type="transmembrane region" description="Helical" evidence="2">
    <location>
        <begin position="63"/>
        <end position="85"/>
    </location>
</feature>
<reference evidence="4" key="1">
    <citation type="submission" date="2013-03" db="EMBL/GenBank/DDBJ databases">
        <authorList>
            <person name="Jeffery W."/>
            <person name="Warren W."/>
            <person name="Wilson R.K."/>
        </authorList>
    </citation>
    <scope>NUCLEOTIDE SEQUENCE</scope>
    <source>
        <strain evidence="4">female</strain>
    </source>
</reference>
<evidence type="ECO:0000313" key="3">
    <source>
        <dbReference type="Ensembl" id="ENSAMXP00000040634.1"/>
    </source>
</evidence>
<feature type="transmembrane region" description="Helical" evidence="2">
    <location>
        <begin position="136"/>
        <end position="152"/>
    </location>
</feature>
<feature type="compositionally biased region" description="Low complexity" evidence="1">
    <location>
        <begin position="371"/>
        <end position="383"/>
    </location>
</feature>
<feature type="region of interest" description="Disordered" evidence="1">
    <location>
        <begin position="296"/>
        <end position="318"/>
    </location>
</feature>
<dbReference type="InterPro" id="IPR051415">
    <property type="entry name" value="LAAT-1"/>
</dbReference>
<reference evidence="3" key="4">
    <citation type="submission" date="2025-09" db="UniProtKB">
        <authorList>
            <consortium name="Ensembl"/>
        </authorList>
    </citation>
    <scope>IDENTIFICATION</scope>
</reference>
<evidence type="ECO:0000313" key="4">
    <source>
        <dbReference type="Proteomes" id="UP000018467"/>
    </source>
</evidence>
<keyword evidence="2" id="KW-1133">Transmembrane helix</keyword>
<keyword evidence="2" id="KW-0472">Membrane</keyword>
<reference evidence="4" key="2">
    <citation type="journal article" date="2014" name="Nat. Commun.">
        <title>The cavefish genome reveals candidate genes for eye loss.</title>
        <authorList>
            <person name="McGaugh S.E."/>
            <person name="Gross J.B."/>
            <person name="Aken B."/>
            <person name="Blin M."/>
            <person name="Borowsky R."/>
            <person name="Chalopin D."/>
            <person name="Hinaux H."/>
            <person name="Jeffery W.R."/>
            <person name="Keene A."/>
            <person name="Ma L."/>
            <person name="Minx P."/>
            <person name="Murphy D."/>
            <person name="O'Quin K.E."/>
            <person name="Retaux S."/>
            <person name="Rohner N."/>
            <person name="Searle S.M."/>
            <person name="Stahl B.A."/>
            <person name="Tabin C."/>
            <person name="Volff J.N."/>
            <person name="Yoshizawa M."/>
            <person name="Warren W.C."/>
        </authorList>
    </citation>
    <scope>NUCLEOTIDE SEQUENCE [LARGE SCALE GENOMIC DNA]</scope>
    <source>
        <strain evidence="4">female</strain>
    </source>
</reference>
<dbReference type="GeneTree" id="ENSGT00390000018718"/>
<keyword evidence="2" id="KW-0812">Transmembrane</keyword>
<evidence type="ECO:0000256" key="1">
    <source>
        <dbReference type="SAM" id="MobiDB-lite"/>
    </source>
</evidence>
<feature type="compositionally biased region" description="Basic residues" evidence="1">
    <location>
        <begin position="305"/>
        <end position="315"/>
    </location>
</feature>
<name>A0A3B1JH41_ASTMX</name>
<dbReference type="Bgee" id="ENSAMXG00000032549">
    <property type="expression patterns" value="Expressed in ovary and 2 other cell types or tissues"/>
</dbReference>
<feature type="transmembrane region" description="Helical" evidence="2">
    <location>
        <begin position="91"/>
        <end position="115"/>
    </location>
</feature>
<feature type="region of interest" description="Disordered" evidence="1">
    <location>
        <begin position="371"/>
        <end position="456"/>
    </location>
</feature>
<reference evidence="3" key="3">
    <citation type="submission" date="2025-08" db="UniProtKB">
        <authorList>
            <consortium name="Ensembl"/>
        </authorList>
    </citation>
    <scope>IDENTIFICATION</scope>
</reference>
<protein>
    <submittedName>
        <fullName evidence="3">Transmembrane protein 44</fullName>
    </submittedName>
</protein>
<feature type="transmembrane region" description="Helical" evidence="2">
    <location>
        <begin position="182"/>
        <end position="203"/>
    </location>
</feature>
<proteinExistence type="predicted"/>
<dbReference type="PANTHER" id="PTHR16201">
    <property type="entry name" value="SEVEN TRANSMEMBRANE PROTEIN 1-RELATED"/>
    <property type="match status" value="1"/>
</dbReference>
<accession>A0A3B1JH41</accession>
<sequence>MEDGGLVETLYRWRDALICGSSAGKSGCVSATLGALSLSSLLISCCLLFCYRCKVNACNAGGAVAWGIYCLIGDFCNTAGSVLAHQLPLQIIMAFFMLTLDVLLLTAVILPFCWFHHSRAGRRARVMSRRRRQNSLAVFLLFGMGGSVYFGIPVKPHSPSVTGSSASGRKLLGVFLQDETELLGYVLGLLWFAISWTSRFLFFLKAGRAETGSPLWLSSRGLKALSGGLYASAILVYDTRLESIVRALPWILSGSCCAILDVIILFVSCYRVYSNGQSVQPLSTDTASLLGRRLSSGQLSPKKDKPARKLHHPSRRSSTATEAEIGCYMDVHLQPVRKVCLKEVTITREGSVDSQPLRRCVKVVRVDECYSSGSTTDSSSVSSELEWDFEQTSPQWSSQSGEQHSMEASLLQEKTLDQRSKCSSGSNSPACFCRSSDPEEQPVSALPDANLTRLND</sequence>
<dbReference type="Ensembl" id="ENSAMXT00000047608.1">
    <property type="protein sequence ID" value="ENSAMXP00000040634.1"/>
    <property type="gene ID" value="ENSAMXG00000032549.1"/>
</dbReference>
<feature type="transmembrane region" description="Helical" evidence="2">
    <location>
        <begin position="31"/>
        <end position="51"/>
    </location>
</feature>
<dbReference type="PANTHER" id="PTHR16201:SF53">
    <property type="entry name" value="TRANSMEMBRANE PROTEIN 44"/>
    <property type="match status" value="1"/>
</dbReference>
<dbReference type="AlphaFoldDB" id="A0A3B1JH41"/>
<feature type="transmembrane region" description="Helical" evidence="2">
    <location>
        <begin position="215"/>
        <end position="237"/>
    </location>
</feature>
<dbReference type="InParanoid" id="A0A3B1JH41"/>
<dbReference type="Proteomes" id="UP000018467">
    <property type="component" value="Unassembled WGS sequence"/>
</dbReference>
<dbReference type="STRING" id="7994.ENSAMXP00000040634"/>
<keyword evidence="4" id="KW-1185">Reference proteome</keyword>
<dbReference type="GO" id="GO:0015174">
    <property type="term" value="F:basic amino acid transmembrane transporter activity"/>
    <property type="evidence" value="ECO:0007669"/>
    <property type="project" value="TreeGrafter"/>
</dbReference>
<dbReference type="GO" id="GO:0016020">
    <property type="term" value="C:membrane"/>
    <property type="evidence" value="ECO:0007669"/>
    <property type="project" value="TreeGrafter"/>
</dbReference>
<feature type="transmembrane region" description="Helical" evidence="2">
    <location>
        <begin position="249"/>
        <end position="273"/>
    </location>
</feature>
<organism evidence="3 4">
    <name type="scientific">Astyanax mexicanus</name>
    <name type="common">Blind cave fish</name>
    <name type="synonym">Astyanax fasciatus mexicanus</name>
    <dbReference type="NCBI Taxonomy" id="7994"/>
    <lineage>
        <taxon>Eukaryota</taxon>
        <taxon>Metazoa</taxon>
        <taxon>Chordata</taxon>
        <taxon>Craniata</taxon>
        <taxon>Vertebrata</taxon>
        <taxon>Euteleostomi</taxon>
        <taxon>Actinopterygii</taxon>
        <taxon>Neopterygii</taxon>
        <taxon>Teleostei</taxon>
        <taxon>Ostariophysi</taxon>
        <taxon>Characiformes</taxon>
        <taxon>Characoidei</taxon>
        <taxon>Acestrorhamphidae</taxon>
        <taxon>Acestrorhamphinae</taxon>
        <taxon>Astyanax</taxon>
    </lineage>
</organism>
<evidence type="ECO:0000256" key="2">
    <source>
        <dbReference type="SAM" id="Phobius"/>
    </source>
</evidence>